<evidence type="ECO:0000313" key="2">
    <source>
        <dbReference type="Proteomes" id="UP000574390"/>
    </source>
</evidence>
<evidence type="ECO:0000313" key="1">
    <source>
        <dbReference type="EMBL" id="KAF4731011.1"/>
    </source>
</evidence>
<proteinExistence type="predicted"/>
<gene>
    <name evidence="1" type="ORF">FOZ62_016938</name>
</gene>
<organism evidence="1 2">
    <name type="scientific">Perkinsus olseni</name>
    <name type="common">Perkinsus atlanticus</name>
    <dbReference type="NCBI Taxonomy" id="32597"/>
    <lineage>
        <taxon>Eukaryota</taxon>
        <taxon>Sar</taxon>
        <taxon>Alveolata</taxon>
        <taxon>Perkinsozoa</taxon>
        <taxon>Perkinsea</taxon>
        <taxon>Perkinsida</taxon>
        <taxon>Perkinsidae</taxon>
        <taxon>Perkinsus</taxon>
    </lineage>
</organism>
<dbReference type="Proteomes" id="UP000574390">
    <property type="component" value="Unassembled WGS sequence"/>
</dbReference>
<dbReference type="AlphaFoldDB" id="A0A7J6SE18"/>
<protein>
    <submittedName>
        <fullName evidence="1">Uncharacterized protein</fullName>
    </submittedName>
</protein>
<feature type="non-terminal residue" evidence="1">
    <location>
        <position position="1"/>
    </location>
</feature>
<name>A0A7J6SE18_PEROL</name>
<accession>A0A7J6SE18</accession>
<dbReference type="EMBL" id="JABANM010015480">
    <property type="protein sequence ID" value="KAF4731011.1"/>
    <property type="molecule type" value="Genomic_DNA"/>
</dbReference>
<comment type="caution">
    <text evidence="1">The sequence shown here is derived from an EMBL/GenBank/DDBJ whole genome shotgun (WGS) entry which is preliminary data.</text>
</comment>
<sequence length="113" mass="13050">HTARAWSENDRQQSWWKARESLDTPVVKSDPYTVRPRRSVVSPRVEKPDRKGVAAAVSPLREKLALRHSSEEKEASEPYRNRLREARLLWLAITGRKIHPCHSVVAAFLEPVF</sequence>
<feature type="non-terminal residue" evidence="1">
    <location>
        <position position="113"/>
    </location>
</feature>
<reference evidence="1 2" key="1">
    <citation type="submission" date="2020-04" db="EMBL/GenBank/DDBJ databases">
        <title>Perkinsus olseni comparative genomics.</title>
        <authorList>
            <person name="Bogema D.R."/>
        </authorList>
    </citation>
    <scope>NUCLEOTIDE SEQUENCE [LARGE SCALE GENOMIC DNA]</scope>
    <source>
        <strain evidence="1">ATCC PRA-205</strain>
    </source>
</reference>